<reference evidence="3" key="2">
    <citation type="journal article" date="2018" name="Plant J.">
        <title>The Sorghum bicolor reference genome: improved assembly, gene annotations, a transcriptome atlas, and signatures of genome organization.</title>
        <authorList>
            <person name="McCormick R.F."/>
            <person name="Truong S.K."/>
            <person name="Sreedasyam A."/>
            <person name="Jenkins J."/>
            <person name="Shu S."/>
            <person name="Sims D."/>
            <person name="Kennedy M."/>
            <person name="Amirebrahimi M."/>
            <person name="Weers B.D."/>
            <person name="McKinley B."/>
            <person name="Mattison A."/>
            <person name="Morishige D.T."/>
            <person name="Grimwood J."/>
            <person name="Schmutz J."/>
            <person name="Mullet J.E."/>
        </authorList>
    </citation>
    <scope>NUCLEOTIDE SEQUENCE [LARGE SCALE GENOMIC DNA]</scope>
    <source>
        <strain evidence="3">cv. BTx623</strain>
    </source>
</reference>
<evidence type="ECO:0000313" key="2">
    <source>
        <dbReference type="EMBL" id="OQU78640.1"/>
    </source>
</evidence>
<dbReference type="EMBL" id="CM000767">
    <property type="protein sequence ID" value="OQU78640.1"/>
    <property type="molecule type" value="Genomic_DNA"/>
</dbReference>
<feature type="chain" id="PRO_5012373926" description="Secreted protein" evidence="1">
    <location>
        <begin position="25"/>
        <end position="138"/>
    </location>
</feature>
<name>A0A1Z5R4J4_SORBI</name>
<dbReference type="Gramene" id="OQU78640">
    <property type="protein sequence ID" value="OQU78640"/>
    <property type="gene ID" value="SORBI_3008G016250"/>
</dbReference>
<gene>
    <name evidence="2" type="ORF">SORBI_3008G016250</name>
</gene>
<evidence type="ECO:0008006" key="4">
    <source>
        <dbReference type="Google" id="ProtNLM"/>
    </source>
</evidence>
<keyword evidence="3" id="KW-1185">Reference proteome</keyword>
<sequence>MGEGRGSNPVACAFFLLDVTFCMAWSSMRSNWGRRPRRPFACRRPKGKGSAVHRNSSKATTSFFAKLERKSRTSFNPGMEGVYGKRRHYALFISVFEIEFRNVVLWRDTNLMFIYLVKCPYYDLTNHERHLSAHTRLA</sequence>
<evidence type="ECO:0000313" key="3">
    <source>
        <dbReference type="Proteomes" id="UP000000768"/>
    </source>
</evidence>
<evidence type="ECO:0000256" key="1">
    <source>
        <dbReference type="SAM" id="SignalP"/>
    </source>
</evidence>
<dbReference type="InParanoid" id="A0A1Z5R4J4"/>
<keyword evidence="1" id="KW-0732">Signal</keyword>
<dbReference type="Proteomes" id="UP000000768">
    <property type="component" value="Chromosome 8"/>
</dbReference>
<organism evidence="2 3">
    <name type="scientific">Sorghum bicolor</name>
    <name type="common">Sorghum</name>
    <name type="synonym">Sorghum vulgare</name>
    <dbReference type="NCBI Taxonomy" id="4558"/>
    <lineage>
        <taxon>Eukaryota</taxon>
        <taxon>Viridiplantae</taxon>
        <taxon>Streptophyta</taxon>
        <taxon>Embryophyta</taxon>
        <taxon>Tracheophyta</taxon>
        <taxon>Spermatophyta</taxon>
        <taxon>Magnoliopsida</taxon>
        <taxon>Liliopsida</taxon>
        <taxon>Poales</taxon>
        <taxon>Poaceae</taxon>
        <taxon>PACMAD clade</taxon>
        <taxon>Panicoideae</taxon>
        <taxon>Andropogonodae</taxon>
        <taxon>Andropogoneae</taxon>
        <taxon>Sorghinae</taxon>
        <taxon>Sorghum</taxon>
    </lineage>
</organism>
<dbReference type="AlphaFoldDB" id="A0A1Z5R4J4"/>
<reference evidence="2 3" key="1">
    <citation type="journal article" date="2009" name="Nature">
        <title>The Sorghum bicolor genome and the diversification of grasses.</title>
        <authorList>
            <person name="Paterson A.H."/>
            <person name="Bowers J.E."/>
            <person name="Bruggmann R."/>
            <person name="Dubchak I."/>
            <person name="Grimwood J."/>
            <person name="Gundlach H."/>
            <person name="Haberer G."/>
            <person name="Hellsten U."/>
            <person name="Mitros T."/>
            <person name="Poliakov A."/>
            <person name="Schmutz J."/>
            <person name="Spannagl M."/>
            <person name="Tang H."/>
            <person name="Wang X."/>
            <person name="Wicker T."/>
            <person name="Bharti A.K."/>
            <person name="Chapman J."/>
            <person name="Feltus F.A."/>
            <person name="Gowik U."/>
            <person name="Grigoriev I.V."/>
            <person name="Lyons E."/>
            <person name="Maher C.A."/>
            <person name="Martis M."/>
            <person name="Narechania A."/>
            <person name="Otillar R.P."/>
            <person name="Penning B.W."/>
            <person name="Salamov A.A."/>
            <person name="Wang Y."/>
            <person name="Zhang L."/>
            <person name="Carpita N.C."/>
            <person name="Freeling M."/>
            <person name="Gingle A.R."/>
            <person name="Hash C.T."/>
            <person name="Keller B."/>
            <person name="Klein P."/>
            <person name="Kresovich S."/>
            <person name="McCann M.C."/>
            <person name="Ming R."/>
            <person name="Peterson D.G."/>
            <person name="Mehboob-ur-Rahman"/>
            <person name="Ware D."/>
            <person name="Westhoff P."/>
            <person name="Mayer K.F."/>
            <person name="Messing J."/>
            <person name="Rokhsar D.S."/>
        </authorList>
    </citation>
    <scope>NUCLEOTIDE SEQUENCE [LARGE SCALE GENOMIC DNA]</scope>
    <source>
        <strain evidence="3">cv. BTx623</strain>
    </source>
</reference>
<protein>
    <recommendedName>
        <fullName evidence="4">Secreted protein</fullName>
    </recommendedName>
</protein>
<feature type="signal peptide" evidence="1">
    <location>
        <begin position="1"/>
        <end position="24"/>
    </location>
</feature>
<accession>A0A1Z5R4J4</accession>
<proteinExistence type="predicted"/>